<reference evidence="2 3" key="1">
    <citation type="submission" date="2019-08" db="EMBL/GenBank/DDBJ databases">
        <title>In-depth cultivation of the pig gut microbiome towards novel bacterial diversity and tailored functional studies.</title>
        <authorList>
            <person name="Wylensek D."/>
            <person name="Hitch T.C.A."/>
            <person name="Clavel T."/>
        </authorList>
    </citation>
    <scope>NUCLEOTIDE SEQUENCE [LARGE SCALE GENOMIC DNA]</scope>
    <source>
        <strain evidence="2 3">WCA-SAB-591-4A-A</strain>
    </source>
</reference>
<feature type="chain" id="PRO_5026893126" evidence="1">
    <location>
        <begin position="29"/>
        <end position="483"/>
    </location>
</feature>
<evidence type="ECO:0000256" key="1">
    <source>
        <dbReference type="SAM" id="SignalP"/>
    </source>
</evidence>
<name>A0A6N7WYI0_9FIRM</name>
<comment type="caution">
    <text evidence="2">The sequence shown here is derived from an EMBL/GenBank/DDBJ whole genome shotgun (WGS) entry which is preliminary data.</text>
</comment>
<dbReference type="Gene3D" id="3.40.50.12090">
    <property type="match status" value="2"/>
</dbReference>
<keyword evidence="3" id="KW-1185">Reference proteome</keyword>
<dbReference type="InterPro" id="IPR007253">
    <property type="entry name" value="Cell_wall-bd_2"/>
</dbReference>
<dbReference type="AlphaFoldDB" id="A0A6N7WYI0"/>
<gene>
    <name evidence="2" type="ORF">FYJ71_02520</name>
</gene>
<feature type="signal peptide" evidence="1">
    <location>
        <begin position="1"/>
        <end position="28"/>
    </location>
</feature>
<dbReference type="Proteomes" id="UP000440713">
    <property type="component" value="Unassembled WGS sequence"/>
</dbReference>
<keyword evidence="1" id="KW-0732">Signal</keyword>
<dbReference type="PANTHER" id="PTHR30032">
    <property type="entry name" value="N-ACETYLMURAMOYL-L-ALANINE AMIDASE-RELATED"/>
    <property type="match status" value="1"/>
</dbReference>
<evidence type="ECO:0000313" key="3">
    <source>
        <dbReference type="Proteomes" id="UP000440713"/>
    </source>
</evidence>
<dbReference type="EMBL" id="VUNE01000001">
    <property type="protein sequence ID" value="MST61848.1"/>
    <property type="molecule type" value="Genomic_DNA"/>
</dbReference>
<proteinExistence type="predicted"/>
<dbReference type="Pfam" id="PF04122">
    <property type="entry name" value="CW_binding_2"/>
    <property type="match status" value="3"/>
</dbReference>
<protein>
    <submittedName>
        <fullName evidence="2">Cell wall-binding repeat-containing protein</fullName>
    </submittedName>
</protein>
<organism evidence="2 3">
    <name type="scientific">Peptostreptococcus porci</name>
    <dbReference type="NCBI Taxonomy" id="2652282"/>
    <lineage>
        <taxon>Bacteria</taxon>
        <taxon>Bacillati</taxon>
        <taxon>Bacillota</taxon>
        <taxon>Clostridia</taxon>
        <taxon>Peptostreptococcales</taxon>
        <taxon>Peptostreptococcaceae</taxon>
        <taxon>Peptostreptococcus</taxon>
    </lineage>
</organism>
<accession>A0A6N7WYI0</accession>
<dbReference type="RefSeq" id="WP_154537226.1">
    <property type="nucleotide sequence ID" value="NZ_JAQYHJ010000077.1"/>
</dbReference>
<dbReference type="PANTHER" id="PTHR30032:SF8">
    <property type="entry name" value="GERMINATION-SPECIFIC N-ACETYLMURAMOYL-L-ALANINE AMIDASE"/>
    <property type="match status" value="1"/>
</dbReference>
<dbReference type="InterPro" id="IPR051922">
    <property type="entry name" value="Bact_Sporulation_Assoc"/>
</dbReference>
<evidence type="ECO:0000313" key="2">
    <source>
        <dbReference type="EMBL" id="MST61848.1"/>
    </source>
</evidence>
<sequence length="483" mass="52783">MNKKITCVLSMYLIAGMSLALCENTVKADEITNNYSVEEILSYENVKTEDISSSIPKTENPVNNSIQISNIDDKIDSLYRDLGGDIKLPKTVDLGSNTIIGKLANGVGVTVYKVSSEDLAKGSVVLNSSMSLSDTKYSIQSKNGEFSIGFDNTKLKENEHFIICVSYSITDSSGKDIHKTFLFDTVYQKKDNAENAPAEPQNENRISGSDRYVTNLNSIKKSYKKGEFDTVIVSSGENFADALTAGPLSMKNKYPILFAGRNGISSDGLKFLNEYGVKSVLIVGGENSVPKNVETQLVNMNVRRISGVDRYETSNKLLSEFGSARHLILTDGRKFADALSATPLSKKLNSPILLVNNLTNVPTNIDNYSDVYIIGGKSSVNQSAEDKLREISNGKSVYRIYGGDRVQTSYQVAKQTKYASNLVVNGNNFPDALSSANLVASNPSNLLLINKSGYPTYMAELIEGKTNIIVGGYNSVMKNIFNY</sequence>